<sequence length="124" mass="14639">MELLGGIMMKRKLSNFNDGVLHYGTIKTKRNALKEKVGLEFVESGFLFFDFKQIRQEDTEIYDIGKDQTSNLKVQTYYIDGIDKNIQKVVYKNDYYEVKNIDPSNDRKTMFWYLTKKGSLNEIQ</sequence>
<accession>A0A0R1K714</accession>
<dbReference type="EMBL" id="AZDZ01000014">
    <property type="protein sequence ID" value="KRK79455.1"/>
    <property type="molecule type" value="Genomic_DNA"/>
</dbReference>
<dbReference type="AlphaFoldDB" id="A0A0R1K714"/>
<gene>
    <name evidence="1" type="ORF">FD03_GL000584</name>
</gene>
<dbReference type="eggNOG" id="ENOG5030BA0">
    <property type="taxonomic scope" value="Bacteria"/>
</dbReference>
<proteinExistence type="predicted"/>
<keyword evidence="2" id="KW-1185">Reference proteome</keyword>
<dbReference type="STRING" id="1423775.FD03_GL000584"/>
<name>A0A0R1K714_9LACO</name>
<dbReference type="Proteomes" id="UP000051248">
    <property type="component" value="Unassembled WGS sequence"/>
</dbReference>
<comment type="caution">
    <text evidence="1">The sequence shown here is derived from an EMBL/GenBank/DDBJ whole genome shotgun (WGS) entry which is preliminary data.</text>
</comment>
<protein>
    <recommendedName>
        <fullName evidence="3">Phage head-tail adaptor</fullName>
    </recommendedName>
</protein>
<evidence type="ECO:0008006" key="3">
    <source>
        <dbReference type="Google" id="ProtNLM"/>
    </source>
</evidence>
<organism evidence="1 2">
    <name type="scientific">Companilactobacillus nodensis DSM 19682 = JCM 14932 = NBRC 107160</name>
    <dbReference type="NCBI Taxonomy" id="1423775"/>
    <lineage>
        <taxon>Bacteria</taxon>
        <taxon>Bacillati</taxon>
        <taxon>Bacillota</taxon>
        <taxon>Bacilli</taxon>
        <taxon>Lactobacillales</taxon>
        <taxon>Lactobacillaceae</taxon>
        <taxon>Companilactobacillus</taxon>
    </lineage>
</organism>
<evidence type="ECO:0000313" key="2">
    <source>
        <dbReference type="Proteomes" id="UP000051248"/>
    </source>
</evidence>
<reference evidence="1 2" key="1">
    <citation type="journal article" date="2015" name="Genome Announc.">
        <title>Expanding the biotechnology potential of lactobacilli through comparative genomics of 213 strains and associated genera.</title>
        <authorList>
            <person name="Sun Z."/>
            <person name="Harris H.M."/>
            <person name="McCann A."/>
            <person name="Guo C."/>
            <person name="Argimon S."/>
            <person name="Zhang W."/>
            <person name="Yang X."/>
            <person name="Jeffery I.B."/>
            <person name="Cooney J.C."/>
            <person name="Kagawa T.F."/>
            <person name="Liu W."/>
            <person name="Song Y."/>
            <person name="Salvetti E."/>
            <person name="Wrobel A."/>
            <person name="Rasinkangas P."/>
            <person name="Parkhill J."/>
            <person name="Rea M.C."/>
            <person name="O'Sullivan O."/>
            <person name="Ritari J."/>
            <person name="Douillard F.P."/>
            <person name="Paul Ross R."/>
            <person name="Yang R."/>
            <person name="Briner A.E."/>
            <person name="Felis G.E."/>
            <person name="de Vos W.M."/>
            <person name="Barrangou R."/>
            <person name="Klaenhammer T.R."/>
            <person name="Caufield P.W."/>
            <person name="Cui Y."/>
            <person name="Zhang H."/>
            <person name="O'Toole P.W."/>
        </authorList>
    </citation>
    <scope>NUCLEOTIDE SEQUENCE [LARGE SCALE GENOMIC DNA]</scope>
    <source>
        <strain evidence="1 2">DSM 19682</strain>
    </source>
</reference>
<dbReference type="PATRIC" id="fig|1423775.4.peg.596"/>
<evidence type="ECO:0000313" key="1">
    <source>
        <dbReference type="EMBL" id="KRK79455.1"/>
    </source>
</evidence>